<dbReference type="Proteomes" id="UP000294530">
    <property type="component" value="Unassembled WGS sequence"/>
</dbReference>
<dbReference type="KEGG" id="blac:94351361"/>
<sequence length="510" mass="54457">MIALIFLAAIVAGTYADKYFTGDGTAYTLGQTSAGNCNMMSALDFATTEYAALNNEQWDGLQNCGRCAQVSCDDDRCDDTSKTIVVQILDRCPECKYGDLDLSPSVFTALTGSTPSRYTIKWKFVDCPVSGNVNYCLKGGSNNYWMGVQPTNCATGVKSMQINGHDTTMLGSAYYYLLDGASQTQTDLTSLTISITDVNGYSIEDTVSLTANMCTEGTNQFPTNAAISPKVPLNPSTILKPVFTVSPMTQAPQITKLGTLAPIETVAPTQAPTQIPAPPTQSTSPATVHPDAPLKSLAPGPQQESIRTTIASSSNMDTPTVTPVTVTPSLSFTQDLNSFADDMGTVQPETSTSKRSAAYSENMDTSTVESNKVYTFEQEQTHQLAKAANAATNTRLIERTQPIAYVHDTATHALSAEQVEEDNLDTSDGVQVVSTKSEMSQGGTDPVIIVLSSLGGVGVVALIAVVVMVKRKNIRDEKARDMEGPSMISVRSFDVGLTPSDRRQPLATML</sequence>
<dbReference type="InterPro" id="IPR036908">
    <property type="entry name" value="RlpA-like_sf"/>
</dbReference>
<feature type="compositionally biased region" description="Polar residues" evidence="2">
    <location>
        <begin position="302"/>
        <end position="317"/>
    </location>
</feature>
<keyword evidence="3" id="KW-0472">Membrane</keyword>
<evidence type="ECO:0000259" key="5">
    <source>
        <dbReference type="PROSITE" id="PS50842"/>
    </source>
</evidence>
<gene>
    <name evidence="6" type="ORF">CCR75_007632</name>
</gene>
<feature type="compositionally biased region" description="Low complexity" evidence="2">
    <location>
        <begin position="270"/>
        <end position="288"/>
    </location>
</feature>
<dbReference type="InterPro" id="IPR051477">
    <property type="entry name" value="Expansin_CellWall"/>
</dbReference>
<feature type="domain" description="Expansin-like EG45" evidence="5">
    <location>
        <begin position="34"/>
        <end position="132"/>
    </location>
</feature>
<evidence type="ECO:0000313" key="7">
    <source>
        <dbReference type="Proteomes" id="UP000294530"/>
    </source>
</evidence>
<comment type="caution">
    <text evidence="6">The sequence shown here is derived from an EMBL/GenBank/DDBJ whole genome shotgun (WGS) entry which is preliminary data.</text>
</comment>
<dbReference type="RefSeq" id="XP_067819115.1">
    <property type="nucleotide sequence ID" value="XM_067965690.1"/>
</dbReference>
<accession>A0A976IF70</accession>
<dbReference type="InterPro" id="IPR007112">
    <property type="entry name" value="Expansin/allergen_DPBB_dom"/>
</dbReference>
<proteinExistence type="predicted"/>
<evidence type="ECO:0000256" key="1">
    <source>
        <dbReference type="ARBA" id="ARBA00022729"/>
    </source>
</evidence>
<dbReference type="AlphaFoldDB" id="A0A976IF70"/>
<dbReference type="SUPFAM" id="SSF50685">
    <property type="entry name" value="Barwin-like endoglucanases"/>
    <property type="match status" value="1"/>
</dbReference>
<dbReference type="InterPro" id="IPR009009">
    <property type="entry name" value="RlpA-like_DPBB"/>
</dbReference>
<keyword evidence="3" id="KW-0812">Transmembrane</keyword>
<feature type="region of interest" description="Disordered" evidence="2">
    <location>
        <begin position="270"/>
        <end position="326"/>
    </location>
</feature>
<dbReference type="PANTHER" id="PTHR31836:SF21">
    <property type="entry name" value="EXPANSIN-LIKE PROTEIN 7"/>
    <property type="match status" value="1"/>
</dbReference>
<evidence type="ECO:0000256" key="3">
    <source>
        <dbReference type="SAM" id="Phobius"/>
    </source>
</evidence>
<dbReference type="PANTHER" id="PTHR31836">
    <property type="match status" value="1"/>
</dbReference>
<keyword evidence="7" id="KW-1185">Reference proteome</keyword>
<evidence type="ECO:0000313" key="6">
    <source>
        <dbReference type="EMBL" id="TDH69616.1"/>
    </source>
</evidence>
<name>A0A976IF70_BRELC</name>
<protein>
    <recommendedName>
        <fullName evidence="5">Expansin-like EG45 domain-containing protein</fullName>
    </recommendedName>
</protein>
<dbReference type="NCBIfam" id="NF041144">
    <property type="entry name" value="expansin_EXLX1"/>
    <property type="match status" value="1"/>
</dbReference>
<evidence type="ECO:0000256" key="2">
    <source>
        <dbReference type="SAM" id="MobiDB-lite"/>
    </source>
</evidence>
<keyword evidence="3" id="KW-1133">Transmembrane helix</keyword>
<dbReference type="GeneID" id="94351361"/>
<evidence type="ECO:0000256" key="4">
    <source>
        <dbReference type="SAM" id="SignalP"/>
    </source>
</evidence>
<dbReference type="InterPro" id="IPR049818">
    <property type="entry name" value="Expansin_EXLX1-like"/>
</dbReference>
<feature type="chain" id="PRO_5038123030" description="Expansin-like EG45 domain-containing protein" evidence="4">
    <location>
        <begin position="17"/>
        <end position="510"/>
    </location>
</feature>
<dbReference type="OrthoDB" id="406505at2759"/>
<dbReference type="Pfam" id="PF03330">
    <property type="entry name" value="DPBB_1"/>
    <property type="match status" value="1"/>
</dbReference>
<dbReference type="InterPro" id="IPR036749">
    <property type="entry name" value="Expansin_CBD_sf"/>
</dbReference>
<dbReference type="EMBL" id="SHOA02000016">
    <property type="protein sequence ID" value="TDH69616.1"/>
    <property type="molecule type" value="Genomic_DNA"/>
</dbReference>
<reference evidence="6 7" key="1">
    <citation type="journal article" date="2021" name="Genome Biol.">
        <title>AFLAP: assembly-free linkage analysis pipeline using k-mers from genome sequencing data.</title>
        <authorList>
            <person name="Fletcher K."/>
            <person name="Zhang L."/>
            <person name="Gil J."/>
            <person name="Han R."/>
            <person name="Cavanaugh K."/>
            <person name="Michelmore R."/>
        </authorList>
    </citation>
    <scope>NUCLEOTIDE SEQUENCE [LARGE SCALE GENOMIC DNA]</scope>
    <source>
        <strain evidence="6 7">SF5</strain>
    </source>
</reference>
<feature type="region of interest" description="Disordered" evidence="2">
    <location>
        <begin position="340"/>
        <end position="364"/>
    </location>
</feature>
<organism evidence="6 7">
    <name type="scientific">Bremia lactucae</name>
    <name type="common">Lettuce downy mildew</name>
    <dbReference type="NCBI Taxonomy" id="4779"/>
    <lineage>
        <taxon>Eukaryota</taxon>
        <taxon>Sar</taxon>
        <taxon>Stramenopiles</taxon>
        <taxon>Oomycota</taxon>
        <taxon>Peronosporomycetes</taxon>
        <taxon>Peronosporales</taxon>
        <taxon>Peronosporaceae</taxon>
        <taxon>Bremia</taxon>
    </lineage>
</organism>
<dbReference type="PROSITE" id="PS50842">
    <property type="entry name" value="EXPANSIN_EG45"/>
    <property type="match status" value="1"/>
</dbReference>
<dbReference type="Gene3D" id="2.40.40.10">
    <property type="entry name" value="RlpA-like domain"/>
    <property type="match status" value="1"/>
</dbReference>
<feature type="signal peptide" evidence="4">
    <location>
        <begin position="1"/>
        <end position="16"/>
    </location>
</feature>
<feature type="transmembrane region" description="Helical" evidence="3">
    <location>
        <begin position="447"/>
        <end position="469"/>
    </location>
</feature>
<dbReference type="Gene3D" id="2.60.40.760">
    <property type="entry name" value="Expansin, cellulose-binding-like domain"/>
    <property type="match status" value="1"/>
</dbReference>
<keyword evidence="1 4" id="KW-0732">Signal</keyword>
<dbReference type="CDD" id="cd22271">
    <property type="entry name" value="DPBB_EXP_N-like"/>
    <property type="match status" value="1"/>
</dbReference>